<accession>A0A1F5P3Y7</accession>
<comment type="caution">
    <text evidence="1">The sequence shown here is derived from an EMBL/GenBank/DDBJ whole genome shotgun (WGS) entry which is preliminary data.</text>
</comment>
<name>A0A1F5P3Y7_9BACT</name>
<reference evidence="1 2" key="1">
    <citation type="journal article" date="2016" name="Nat. Commun.">
        <title>Thousands of microbial genomes shed light on interconnected biogeochemical processes in an aquifer system.</title>
        <authorList>
            <person name="Anantharaman K."/>
            <person name="Brown C.T."/>
            <person name="Hug L.A."/>
            <person name="Sharon I."/>
            <person name="Castelle C.J."/>
            <person name="Probst A.J."/>
            <person name="Thomas B.C."/>
            <person name="Singh A."/>
            <person name="Wilkins M.J."/>
            <person name="Karaoz U."/>
            <person name="Brodie E.L."/>
            <person name="Williams K.H."/>
            <person name="Hubbard S.S."/>
            <person name="Banfield J.F."/>
        </authorList>
    </citation>
    <scope>NUCLEOTIDE SEQUENCE [LARGE SCALE GENOMIC DNA]</scope>
</reference>
<dbReference type="EMBL" id="MFES01000038">
    <property type="protein sequence ID" value="OGE84629.1"/>
    <property type="molecule type" value="Genomic_DNA"/>
</dbReference>
<sequence length="112" mass="12636">MQIDNLETILARRKEIEGEIVDMLKVTESDFTLDHVRDVIYHEEDNDDMIYPIGYDFIQRGEVVAMFDPSSRTQSVHYGAGRGGDASELTPLENSLSLTGLSNVLELVHPVR</sequence>
<organism evidence="1 2">
    <name type="scientific">Candidatus Doudnabacteria bacterium RIFCSPHIGHO2_02_FULL_46_11</name>
    <dbReference type="NCBI Taxonomy" id="1817832"/>
    <lineage>
        <taxon>Bacteria</taxon>
        <taxon>Candidatus Doudnaibacteriota</taxon>
    </lineage>
</organism>
<evidence type="ECO:0000313" key="2">
    <source>
        <dbReference type="Proteomes" id="UP000176786"/>
    </source>
</evidence>
<proteinExistence type="predicted"/>
<dbReference type="AlphaFoldDB" id="A0A1F5P3Y7"/>
<evidence type="ECO:0000313" key="1">
    <source>
        <dbReference type="EMBL" id="OGE84629.1"/>
    </source>
</evidence>
<protein>
    <submittedName>
        <fullName evidence="1">Uncharacterized protein</fullName>
    </submittedName>
</protein>
<dbReference type="Proteomes" id="UP000176786">
    <property type="component" value="Unassembled WGS sequence"/>
</dbReference>
<gene>
    <name evidence="1" type="ORF">A3J48_03540</name>
</gene>